<name>A0A815FMR5_9BILA</name>
<accession>A0A815FMR5</accession>
<dbReference type="Proteomes" id="UP000682733">
    <property type="component" value="Unassembled WGS sequence"/>
</dbReference>
<dbReference type="Proteomes" id="UP000677228">
    <property type="component" value="Unassembled WGS sequence"/>
</dbReference>
<feature type="region of interest" description="Disordered" evidence="1">
    <location>
        <begin position="52"/>
        <end position="73"/>
    </location>
</feature>
<comment type="caution">
    <text evidence="2">The sequence shown here is derived from an EMBL/GenBank/DDBJ whole genome shotgun (WGS) entry which is preliminary data.</text>
</comment>
<dbReference type="EMBL" id="CAJOBA010059130">
    <property type="protein sequence ID" value="CAF4313588.1"/>
    <property type="molecule type" value="Genomic_DNA"/>
</dbReference>
<protein>
    <submittedName>
        <fullName evidence="2">Uncharacterized protein</fullName>
    </submittedName>
</protein>
<evidence type="ECO:0000313" key="2">
    <source>
        <dbReference type="EMBL" id="CAF1327647.1"/>
    </source>
</evidence>
<keyword evidence="6" id="KW-1185">Reference proteome</keyword>
<evidence type="ECO:0000313" key="6">
    <source>
        <dbReference type="Proteomes" id="UP000663829"/>
    </source>
</evidence>
<evidence type="ECO:0000313" key="3">
    <source>
        <dbReference type="EMBL" id="CAF1526866.1"/>
    </source>
</evidence>
<proteinExistence type="predicted"/>
<feature type="compositionally biased region" description="Basic residues" evidence="1">
    <location>
        <begin position="52"/>
        <end position="65"/>
    </location>
</feature>
<evidence type="ECO:0000256" key="1">
    <source>
        <dbReference type="SAM" id="MobiDB-lite"/>
    </source>
</evidence>
<dbReference type="EMBL" id="CAJOBC010051239">
    <property type="protein sequence ID" value="CAF4178474.1"/>
    <property type="molecule type" value="Genomic_DNA"/>
</dbReference>
<organism evidence="2 6">
    <name type="scientific">Didymodactylos carnosus</name>
    <dbReference type="NCBI Taxonomy" id="1234261"/>
    <lineage>
        <taxon>Eukaryota</taxon>
        <taxon>Metazoa</taxon>
        <taxon>Spiralia</taxon>
        <taxon>Gnathifera</taxon>
        <taxon>Rotifera</taxon>
        <taxon>Eurotatoria</taxon>
        <taxon>Bdelloidea</taxon>
        <taxon>Philodinida</taxon>
        <taxon>Philodinidae</taxon>
        <taxon>Didymodactylos</taxon>
    </lineage>
</organism>
<gene>
    <name evidence="2" type="ORF">GPM918_LOCUS29787</name>
    <name evidence="3" type="ORF">OVA965_LOCUS38058</name>
    <name evidence="4" type="ORF">SRO942_LOCUS30378</name>
    <name evidence="5" type="ORF">TMI583_LOCUS39199</name>
</gene>
<evidence type="ECO:0000313" key="4">
    <source>
        <dbReference type="EMBL" id="CAF4178474.1"/>
    </source>
</evidence>
<reference evidence="2" key="1">
    <citation type="submission" date="2021-02" db="EMBL/GenBank/DDBJ databases">
        <authorList>
            <person name="Nowell W R."/>
        </authorList>
    </citation>
    <scope>NUCLEOTIDE SEQUENCE</scope>
</reference>
<dbReference type="EMBL" id="CAJNOQ010013730">
    <property type="protein sequence ID" value="CAF1327647.1"/>
    <property type="molecule type" value="Genomic_DNA"/>
</dbReference>
<sequence length="102" mass="11683">MLLSFSRTLILFVVITILLSYFCSELNAVGVQASSSSLLRQRRRVLPSLSLHRHRKPSSGHRKTQRIVQKQKISRKVTPIRGGRGGYKIKQKVKYSRKVKHG</sequence>
<dbReference type="Proteomes" id="UP000681722">
    <property type="component" value="Unassembled WGS sequence"/>
</dbReference>
<dbReference type="EMBL" id="CAJNOK010036951">
    <property type="protein sequence ID" value="CAF1526866.1"/>
    <property type="molecule type" value="Genomic_DNA"/>
</dbReference>
<dbReference type="AlphaFoldDB" id="A0A815FMR5"/>
<dbReference type="Proteomes" id="UP000663829">
    <property type="component" value="Unassembled WGS sequence"/>
</dbReference>
<evidence type="ECO:0000313" key="5">
    <source>
        <dbReference type="EMBL" id="CAF4313588.1"/>
    </source>
</evidence>